<proteinExistence type="predicted"/>
<dbReference type="AlphaFoldDB" id="A0A3N5BUZ7"/>
<protein>
    <recommendedName>
        <fullName evidence="3">Bypass of forespore C C-terminal domain-containing protein</fullName>
    </recommendedName>
</protein>
<sequence length="197" mass="22772">MKIRLWWVLLSLVVAGGLFFFYLLSASPAGSLSFWKRERVNPRTVVIMEREFLCGERELLSEREAPRELIGLGLSQLRERFPASAGWRIEANLPVALKLVRRVDDFCPAHRPYRHLGLKDGYMAVFEGPLGFDQRVLRCEKELPETALTPGLREKLHRAMRFREQPVAVQLELRQELEFRSEAALNAALENLDELQE</sequence>
<gene>
    <name evidence="1" type="ORF">EDD75_0535</name>
</gene>
<evidence type="ECO:0008006" key="3">
    <source>
        <dbReference type="Google" id="ProtNLM"/>
    </source>
</evidence>
<dbReference type="EMBL" id="RKRE01000001">
    <property type="protein sequence ID" value="RPF49715.1"/>
    <property type="molecule type" value="Genomic_DNA"/>
</dbReference>
<reference evidence="1 2" key="1">
    <citation type="submission" date="2018-11" db="EMBL/GenBank/DDBJ databases">
        <title>Genomic Encyclopedia of Type Strains, Phase IV (KMG-IV): sequencing the most valuable type-strain genomes for metagenomic binning, comparative biology and taxonomic classification.</title>
        <authorList>
            <person name="Goeker M."/>
        </authorList>
    </citation>
    <scope>NUCLEOTIDE SEQUENCE [LARGE SCALE GENOMIC DNA]</scope>
    <source>
        <strain evidence="1 2">DSM 102936</strain>
    </source>
</reference>
<dbReference type="Proteomes" id="UP000282654">
    <property type="component" value="Unassembled WGS sequence"/>
</dbReference>
<name>A0A3N5BUZ7_9THEO</name>
<accession>A0A3N5BUZ7</accession>
<dbReference type="OrthoDB" id="2081260at2"/>
<keyword evidence="2" id="KW-1185">Reference proteome</keyword>
<comment type="caution">
    <text evidence="1">The sequence shown here is derived from an EMBL/GenBank/DDBJ whole genome shotgun (WGS) entry which is preliminary data.</text>
</comment>
<evidence type="ECO:0000313" key="2">
    <source>
        <dbReference type="Proteomes" id="UP000282654"/>
    </source>
</evidence>
<dbReference type="RefSeq" id="WP_123927603.1">
    <property type="nucleotide sequence ID" value="NZ_RKRE01000001.1"/>
</dbReference>
<organism evidence="1 2">
    <name type="scientific">Thermodesulfitimonas autotrophica</name>
    <dbReference type="NCBI Taxonomy" id="1894989"/>
    <lineage>
        <taxon>Bacteria</taxon>
        <taxon>Bacillati</taxon>
        <taxon>Bacillota</taxon>
        <taxon>Clostridia</taxon>
        <taxon>Thermoanaerobacterales</taxon>
        <taxon>Thermoanaerobacteraceae</taxon>
        <taxon>Thermodesulfitimonas</taxon>
    </lineage>
</organism>
<evidence type="ECO:0000313" key="1">
    <source>
        <dbReference type="EMBL" id="RPF49715.1"/>
    </source>
</evidence>